<protein>
    <submittedName>
        <fullName evidence="2">Uncharacterized protein</fullName>
    </submittedName>
</protein>
<keyword evidence="3" id="KW-1185">Reference proteome</keyword>
<name>A0A2B4SPM6_STYPI</name>
<proteinExistence type="predicted"/>
<reference evidence="3" key="1">
    <citation type="journal article" date="2017" name="bioRxiv">
        <title>Comparative analysis of the genomes of Stylophora pistillata and Acropora digitifera provides evidence for extensive differences between species of corals.</title>
        <authorList>
            <person name="Voolstra C.R."/>
            <person name="Li Y."/>
            <person name="Liew Y.J."/>
            <person name="Baumgarten S."/>
            <person name="Zoccola D."/>
            <person name="Flot J.-F."/>
            <person name="Tambutte S."/>
            <person name="Allemand D."/>
            <person name="Aranda M."/>
        </authorList>
    </citation>
    <scope>NUCLEOTIDE SEQUENCE [LARGE SCALE GENOMIC DNA]</scope>
</reference>
<gene>
    <name evidence="2" type="ORF">AWC38_SpisGene4161</name>
</gene>
<feature type="region of interest" description="Disordered" evidence="1">
    <location>
        <begin position="107"/>
        <end position="150"/>
    </location>
</feature>
<dbReference type="SUPFAM" id="SSF47986">
    <property type="entry name" value="DEATH domain"/>
    <property type="match status" value="1"/>
</dbReference>
<feature type="compositionally biased region" description="Basic and acidic residues" evidence="1">
    <location>
        <begin position="119"/>
        <end position="137"/>
    </location>
</feature>
<dbReference type="OrthoDB" id="10512091at2759"/>
<evidence type="ECO:0000313" key="3">
    <source>
        <dbReference type="Proteomes" id="UP000225706"/>
    </source>
</evidence>
<accession>A0A2B4SPM6</accession>
<organism evidence="2 3">
    <name type="scientific">Stylophora pistillata</name>
    <name type="common">Smooth cauliflower coral</name>
    <dbReference type="NCBI Taxonomy" id="50429"/>
    <lineage>
        <taxon>Eukaryota</taxon>
        <taxon>Metazoa</taxon>
        <taxon>Cnidaria</taxon>
        <taxon>Anthozoa</taxon>
        <taxon>Hexacorallia</taxon>
        <taxon>Scleractinia</taxon>
        <taxon>Astrocoeniina</taxon>
        <taxon>Pocilloporidae</taxon>
        <taxon>Stylophora</taxon>
    </lineage>
</organism>
<dbReference type="Proteomes" id="UP000225706">
    <property type="component" value="Unassembled WGS sequence"/>
</dbReference>
<evidence type="ECO:0000313" key="2">
    <source>
        <dbReference type="EMBL" id="PFX31069.1"/>
    </source>
</evidence>
<sequence length="176" mass="20048">MDFTQIRDVFWQDMFLDRLSVKCLERLSRSLEKGPTVNWKVLAIKGFPLFYSGGLAPLESSSQLLDDLTNRHVTVQDLLLALNQIGNIKAGEIVRKELRKSCMDREMPQLTPGVSSGQPEEKNDAAREQSETFKRPVQETSIGNRKPSTHTAVRNDTLMDLISTFFPCFGHFQHCY</sequence>
<comment type="caution">
    <text evidence="2">The sequence shown here is derived from an EMBL/GenBank/DDBJ whole genome shotgun (WGS) entry which is preliminary data.</text>
</comment>
<dbReference type="InterPro" id="IPR011029">
    <property type="entry name" value="DEATH-like_dom_sf"/>
</dbReference>
<evidence type="ECO:0000256" key="1">
    <source>
        <dbReference type="SAM" id="MobiDB-lite"/>
    </source>
</evidence>
<dbReference type="EMBL" id="LSMT01000041">
    <property type="protein sequence ID" value="PFX31069.1"/>
    <property type="molecule type" value="Genomic_DNA"/>
</dbReference>
<dbReference type="AlphaFoldDB" id="A0A2B4SPM6"/>